<evidence type="ECO:0000256" key="1">
    <source>
        <dbReference type="ARBA" id="ARBA00004168"/>
    </source>
</evidence>
<keyword evidence="2" id="KW-0134">Cell wall</keyword>
<evidence type="ECO:0000259" key="10">
    <source>
        <dbReference type="PROSITE" id="PS50978"/>
    </source>
</evidence>
<feature type="region of interest" description="Disordered" evidence="6">
    <location>
        <begin position="156"/>
        <end position="210"/>
    </location>
</feature>
<dbReference type="Pfam" id="PF05031">
    <property type="entry name" value="NEAT"/>
    <property type="match status" value="3"/>
</dbReference>
<evidence type="ECO:0000256" key="7">
    <source>
        <dbReference type="SAM" id="Phobius"/>
    </source>
</evidence>
<protein>
    <submittedName>
        <fullName evidence="11">Uncharacterized protein</fullName>
    </submittedName>
</protein>
<feature type="compositionally biased region" description="Low complexity" evidence="6">
    <location>
        <begin position="481"/>
        <end position="506"/>
    </location>
</feature>
<keyword evidence="7" id="KW-1133">Transmembrane helix</keyword>
<evidence type="ECO:0000256" key="4">
    <source>
        <dbReference type="ARBA" id="ARBA00022729"/>
    </source>
</evidence>
<feature type="region of interest" description="Disordered" evidence="6">
    <location>
        <begin position="301"/>
        <end position="353"/>
    </location>
</feature>
<evidence type="ECO:0000256" key="3">
    <source>
        <dbReference type="ARBA" id="ARBA00022525"/>
    </source>
</evidence>
<dbReference type="Pfam" id="PF11545">
    <property type="entry name" value="HemeBinding_Shp"/>
    <property type="match status" value="1"/>
</dbReference>
<dbReference type="PANTHER" id="PTHR37824">
    <property type="entry name" value="IRON-REGULATED SURFACE DETERMINANT PROTEIN C"/>
    <property type="match status" value="1"/>
</dbReference>
<keyword evidence="7" id="KW-0472">Membrane</keyword>
<evidence type="ECO:0000256" key="6">
    <source>
        <dbReference type="SAM" id="MobiDB-lite"/>
    </source>
</evidence>
<keyword evidence="3" id="KW-0964">Secreted</keyword>
<dbReference type="OrthoDB" id="1751882at2"/>
<accession>A0A0B3W0H6</accession>
<gene>
    <name evidence="11" type="ORF">QX51_02165</name>
</gene>
<dbReference type="InterPro" id="IPR020985">
    <property type="entry name" value="Cell_surface_Shp_haem-bd"/>
</dbReference>
<dbReference type="SUPFAM" id="SSF158911">
    <property type="entry name" value="NEAT domain-like"/>
    <property type="match status" value="4"/>
</dbReference>
<feature type="transmembrane region" description="Helical" evidence="7">
    <location>
        <begin position="646"/>
        <end position="666"/>
    </location>
</feature>
<dbReference type="RefSeq" id="WP_039678274.1">
    <property type="nucleotide sequence ID" value="NZ_JWHR01000029.1"/>
</dbReference>
<reference evidence="11 12" key="1">
    <citation type="submission" date="2014-12" db="EMBL/GenBank/DDBJ databases">
        <title>Draft genome sequence of Terrisporobacter sp. 08-306576, isolated from the blood culture of a bacteremia patient.</title>
        <authorList>
            <person name="Lund L.C."/>
            <person name="Sydenham T.V."/>
            <person name="Hogh S.V."/>
            <person name="Skov M.N."/>
            <person name="Kemp M."/>
            <person name="Justesen U.S."/>
        </authorList>
    </citation>
    <scope>NUCLEOTIDE SEQUENCE [LARGE SCALE GENOMIC DNA]</scope>
    <source>
        <strain evidence="11 12">08-306576</strain>
    </source>
</reference>
<feature type="region of interest" description="Disordered" evidence="6">
    <location>
        <begin position="474"/>
        <end position="508"/>
    </location>
</feature>
<dbReference type="PROSITE" id="PS50847">
    <property type="entry name" value="GRAM_POS_ANCHORING"/>
    <property type="match status" value="1"/>
</dbReference>
<feature type="domain" description="Gram-positive cocci surface proteins LPxTG" evidence="9">
    <location>
        <begin position="640"/>
        <end position="671"/>
    </location>
</feature>
<keyword evidence="12" id="KW-1185">Reference proteome</keyword>
<feature type="compositionally biased region" description="Basic and acidic residues" evidence="6">
    <location>
        <begin position="187"/>
        <end position="210"/>
    </location>
</feature>
<evidence type="ECO:0000259" key="9">
    <source>
        <dbReference type="PROSITE" id="PS50847"/>
    </source>
</evidence>
<organism evidence="11 12">
    <name type="scientific">Terrisporobacter othiniensis</name>
    <dbReference type="NCBI Taxonomy" id="1577792"/>
    <lineage>
        <taxon>Bacteria</taxon>
        <taxon>Bacillati</taxon>
        <taxon>Bacillota</taxon>
        <taxon>Clostridia</taxon>
        <taxon>Peptostreptococcales</taxon>
        <taxon>Peptostreptococcaceae</taxon>
        <taxon>Terrisporobacter</taxon>
    </lineage>
</organism>
<dbReference type="PANTHER" id="PTHR37824:SF1">
    <property type="entry name" value="IRON-REGULATED SURFACE DETERMINANT PROTEIN C"/>
    <property type="match status" value="1"/>
</dbReference>
<evidence type="ECO:0000313" key="11">
    <source>
        <dbReference type="EMBL" id="KHS58533.1"/>
    </source>
</evidence>
<feature type="domain" description="NEAT" evidence="10">
    <location>
        <begin position="356"/>
        <end position="481"/>
    </location>
</feature>
<dbReference type="AlphaFoldDB" id="A0A0B3W0H6"/>
<feature type="domain" description="NEAT" evidence="10">
    <location>
        <begin position="188"/>
        <end position="310"/>
    </location>
</feature>
<dbReference type="NCBIfam" id="TIGR01167">
    <property type="entry name" value="LPXTG_anchor"/>
    <property type="match status" value="1"/>
</dbReference>
<dbReference type="InterPro" id="IPR006635">
    <property type="entry name" value="NEAT_dom"/>
</dbReference>
<feature type="signal peptide" evidence="8">
    <location>
        <begin position="1"/>
        <end position="30"/>
    </location>
</feature>
<feature type="domain" description="NEAT" evidence="10">
    <location>
        <begin position="515"/>
        <end position="640"/>
    </location>
</feature>
<dbReference type="STRING" id="1577792.QX51_02165"/>
<keyword evidence="5" id="KW-0572">Peptidoglycan-anchor</keyword>
<dbReference type="InterPro" id="IPR050436">
    <property type="entry name" value="IsdA"/>
</dbReference>
<dbReference type="PROSITE" id="PS50978">
    <property type="entry name" value="NEAT"/>
    <property type="match status" value="4"/>
</dbReference>
<keyword evidence="4 8" id="KW-0732">Signal</keyword>
<evidence type="ECO:0000256" key="8">
    <source>
        <dbReference type="SAM" id="SignalP"/>
    </source>
</evidence>
<evidence type="ECO:0000256" key="2">
    <source>
        <dbReference type="ARBA" id="ARBA00022512"/>
    </source>
</evidence>
<sequence>MIRKGKLVKNTAIALAIMSVFGSTLTPVSAAEIMKSSTAITQYVEGTYDINAKLIKDTSDEDSMANGYLESTKIQISNNKIYMIMKFTSGSLLKELNPSVNGEAVKGNITTDSSDDTKTVKFEINSLNDNITLGVKINPFGSFVVDAECRIKVEKAEIPTQPTTPEEDDAVTSPTPSVPDEDENDKEEVKENEKTLNTVLKHETEDKDSSANRYLESSKLKVVDNKKYMVINFNSGNMFTAMKASVNGKEVETKFEYDKKSDIATVEFEISSLEDEMLLTFTYNTPIGSMTHSARIQSKIEESGNEGEVTPPSDNEDDNTGLGDSNNDSGSDSNSGNGSSNGSGSNSGSSNSNGTYKNGYYQLKNIVHSDNAVGYQMVRSLLSETTNMEVKNGKTYITLRMSSYSLMGDISMKVNNKTVKFTKNVIDNDTVEFSLEVPNLNAKITMNMFVTAMNQTVSFGVSFDKSTVKFISSNEEPTIPNTNGGSINNGGNNNSSSNNNSTSGSNDIVAENTTVKGKLYTIKNEIISDSATGKEMARKYLNSTTKIEEINGKMYATLTFTGVDLMSNHKIYVNGSLVNYTVTSSSSSSKSIRFAIPNVNADIKVQVHVIPMNSTVTFGVKLLEDTLTFVKDFEVQNGKLPQTGSAFGSEMILGFGGLLTASGVLLRKKRK</sequence>
<keyword evidence="7" id="KW-0812">Transmembrane</keyword>
<feature type="compositionally biased region" description="Low complexity" evidence="6">
    <location>
        <begin position="323"/>
        <end position="353"/>
    </location>
</feature>
<dbReference type="CDD" id="cd06920">
    <property type="entry name" value="NEAT"/>
    <property type="match status" value="4"/>
</dbReference>
<proteinExistence type="predicted"/>
<feature type="chain" id="PRO_5002082412" evidence="8">
    <location>
        <begin position="31"/>
        <end position="671"/>
    </location>
</feature>
<dbReference type="Proteomes" id="UP000031189">
    <property type="component" value="Unassembled WGS sequence"/>
</dbReference>
<dbReference type="SMART" id="SM00725">
    <property type="entry name" value="NEAT"/>
    <property type="match status" value="4"/>
</dbReference>
<feature type="domain" description="NEAT" evidence="10">
    <location>
        <begin position="43"/>
        <end position="163"/>
    </location>
</feature>
<comment type="subcellular location">
    <subcellularLocation>
        <location evidence="1">Secreted</location>
        <location evidence="1">Cell wall</location>
        <topology evidence="1">Peptidoglycan-anchor</topology>
    </subcellularLocation>
</comment>
<dbReference type="InterPro" id="IPR037250">
    <property type="entry name" value="NEAT_dom_sf"/>
</dbReference>
<dbReference type="Gene3D" id="2.60.40.1850">
    <property type="match status" value="4"/>
</dbReference>
<evidence type="ECO:0000313" key="12">
    <source>
        <dbReference type="Proteomes" id="UP000031189"/>
    </source>
</evidence>
<name>A0A0B3W0H6_9FIRM</name>
<evidence type="ECO:0000256" key="5">
    <source>
        <dbReference type="ARBA" id="ARBA00023088"/>
    </source>
</evidence>
<dbReference type="InterPro" id="IPR019931">
    <property type="entry name" value="LPXTG_anchor"/>
</dbReference>
<dbReference type="EMBL" id="JWHR01000029">
    <property type="protein sequence ID" value="KHS58533.1"/>
    <property type="molecule type" value="Genomic_DNA"/>
</dbReference>
<comment type="caution">
    <text evidence="11">The sequence shown here is derived from an EMBL/GenBank/DDBJ whole genome shotgun (WGS) entry which is preliminary data.</text>
</comment>